<reference evidence="1 2" key="1">
    <citation type="journal article" date="2024" name="G3 (Bethesda)">
        <title>Genome assembly of Hibiscus sabdariffa L. provides insights into metabolisms of medicinal natural products.</title>
        <authorList>
            <person name="Kim T."/>
        </authorList>
    </citation>
    <scope>NUCLEOTIDE SEQUENCE [LARGE SCALE GENOMIC DNA]</scope>
    <source>
        <strain evidence="1">TK-2024</strain>
        <tissue evidence="1">Old leaves</tissue>
    </source>
</reference>
<sequence>MRASIAWSLGTATSINPLDDNWIPLLGLLRPYLLHDPTTLQVQQNSDLLDNHGQWDIVKFSGIRIKMLEGDMDIAGSTAFTYFPLALPQRQINDQCRAMSPVVMPANAFVLAVKLPPKP</sequence>
<protein>
    <submittedName>
        <fullName evidence="1">Uncharacterized protein</fullName>
    </submittedName>
</protein>
<dbReference type="EMBL" id="JBBPBM010000028">
    <property type="protein sequence ID" value="KAK8537193.1"/>
    <property type="molecule type" value="Genomic_DNA"/>
</dbReference>
<keyword evidence="2" id="KW-1185">Reference proteome</keyword>
<proteinExistence type="predicted"/>
<gene>
    <name evidence="1" type="ORF">V6N12_043366</name>
</gene>
<dbReference type="Proteomes" id="UP001472677">
    <property type="component" value="Unassembled WGS sequence"/>
</dbReference>
<organism evidence="1 2">
    <name type="scientific">Hibiscus sabdariffa</name>
    <name type="common">roselle</name>
    <dbReference type="NCBI Taxonomy" id="183260"/>
    <lineage>
        <taxon>Eukaryota</taxon>
        <taxon>Viridiplantae</taxon>
        <taxon>Streptophyta</taxon>
        <taxon>Embryophyta</taxon>
        <taxon>Tracheophyta</taxon>
        <taxon>Spermatophyta</taxon>
        <taxon>Magnoliopsida</taxon>
        <taxon>eudicotyledons</taxon>
        <taxon>Gunneridae</taxon>
        <taxon>Pentapetalae</taxon>
        <taxon>rosids</taxon>
        <taxon>malvids</taxon>
        <taxon>Malvales</taxon>
        <taxon>Malvaceae</taxon>
        <taxon>Malvoideae</taxon>
        <taxon>Hibiscus</taxon>
    </lineage>
</organism>
<accession>A0ABR2DE49</accession>
<evidence type="ECO:0000313" key="2">
    <source>
        <dbReference type="Proteomes" id="UP001472677"/>
    </source>
</evidence>
<comment type="caution">
    <text evidence="1">The sequence shown here is derived from an EMBL/GenBank/DDBJ whole genome shotgun (WGS) entry which is preliminary data.</text>
</comment>
<evidence type="ECO:0000313" key="1">
    <source>
        <dbReference type="EMBL" id="KAK8537193.1"/>
    </source>
</evidence>
<name>A0ABR2DE49_9ROSI</name>